<evidence type="ECO:0000313" key="1">
    <source>
        <dbReference type="EMBL" id="GAG20524.1"/>
    </source>
</evidence>
<proteinExistence type="predicted"/>
<sequence length="65" mass="7615">MTICRQTPVRTSTLSTVYPQSNLWVEWSEVNVMTNDSVRTGGTIRPRYTAVELMKLSREERRRIL</sequence>
<feature type="non-terminal residue" evidence="1">
    <location>
        <position position="65"/>
    </location>
</feature>
<reference evidence="1" key="1">
    <citation type="journal article" date="2014" name="Front. Microbiol.">
        <title>High frequency of phylogenetically diverse reductive dehalogenase-homologous genes in deep subseafloor sedimentary metagenomes.</title>
        <authorList>
            <person name="Kawai M."/>
            <person name="Futagami T."/>
            <person name="Toyoda A."/>
            <person name="Takaki Y."/>
            <person name="Nishi S."/>
            <person name="Hori S."/>
            <person name="Arai W."/>
            <person name="Tsubouchi T."/>
            <person name="Morono Y."/>
            <person name="Uchiyama I."/>
            <person name="Ito T."/>
            <person name="Fujiyama A."/>
            <person name="Inagaki F."/>
            <person name="Takami H."/>
        </authorList>
    </citation>
    <scope>NUCLEOTIDE SEQUENCE</scope>
    <source>
        <strain evidence="1">Expedition CK06-06</strain>
    </source>
</reference>
<dbReference type="AlphaFoldDB" id="X0VQ92"/>
<dbReference type="EMBL" id="BARS01036927">
    <property type="protein sequence ID" value="GAG20524.1"/>
    <property type="molecule type" value="Genomic_DNA"/>
</dbReference>
<accession>X0VQ92</accession>
<organism evidence="1">
    <name type="scientific">marine sediment metagenome</name>
    <dbReference type="NCBI Taxonomy" id="412755"/>
    <lineage>
        <taxon>unclassified sequences</taxon>
        <taxon>metagenomes</taxon>
        <taxon>ecological metagenomes</taxon>
    </lineage>
</organism>
<protein>
    <submittedName>
        <fullName evidence="1">Uncharacterized protein</fullName>
    </submittedName>
</protein>
<gene>
    <name evidence="1" type="ORF">S01H1_56691</name>
</gene>
<comment type="caution">
    <text evidence="1">The sequence shown here is derived from an EMBL/GenBank/DDBJ whole genome shotgun (WGS) entry which is preliminary data.</text>
</comment>
<name>X0VQ92_9ZZZZ</name>